<dbReference type="EMBL" id="JAPQKH010000001">
    <property type="protein sequence ID" value="KAJ5116883.1"/>
    <property type="molecule type" value="Genomic_DNA"/>
</dbReference>
<evidence type="ECO:0000313" key="2">
    <source>
        <dbReference type="EMBL" id="KAJ5116883.1"/>
    </source>
</evidence>
<sequence>MFLKDIFRFWFLPNSRSSNDDFDTLAEVEFPAIPKSEEVHFTEHRNIRHRSGSSQEIRQNIRNHIASLTERNEGLASALQKITGEAKVLRQRLTEANEEIRGLKQAYTIGEEKARRLNEQLEESSRELSTVFQSNNKLAIKLTKLQKYTDQLADDEIQRMVGQVYHNLEKWVKNHYVQPFTEELSANMKSDGAKYPSDNLDAFFHFYSDLSWHIYERFLGRIMVGTGNSLLANDLSMIDAQVRKLCELVQVYRNILRNIMLNNTMTLGPTHVAQNWRSAMSLALCSLEDNNPDCYYTHFINFVETAATYSSKNSEKRKEQLMTVVQKLEGQIELYRFHWIEPNSVFDEAEMSSFTGAWQAGALVQYPLVPALYKVLSGGERVLVEKAIVKPYVFSKGVETLDQSLV</sequence>
<organism evidence="2 3">
    <name type="scientific">Penicillium angulare</name>
    <dbReference type="NCBI Taxonomy" id="116970"/>
    <lineage>
        <taxon>Eukaryota</taxon>
        <taxon>Fungi</taxon>
        <taxon>Dikarya</taxon>
        <taxon>Ascomycota</taxon>
        <taxon>Pezizomycotina</taxon>
        <taxon>Eurotiomycetes</taxon>
        <taxon>Eurotiomycetidae</taxon>
        <taxon>Eurotiales</taxon>
        <taxon>Aspergillaceae</taxon>
        <taxon>Penicillium</taxon>
    </lineage>
</organism>
<keyword evidence="1" id="KW-0175">Coiled coil</keyword>
<reference evidence="2" key="1">
    <citation type="submission" date="2022-11" db="EMBL/GenBank/DDBJ databases">
        <authorList>
            <person name="Petersen C."/>
        </authorList>
    </citation>
    <scope>NUCLEOTIDE SEQUENCE</scope>
    <source>
        <strain evidence="2">IBT 30069</strain>
    </source>
</reference>
<dbReference type="OrthoDB" id="4227183at2759"/>
<evidence type="ECO:0000256" key="1">
    <source>
        <dbReference type="SAM" id="Coils"/>
    </source>
</evidence>
<reference evidence="2" key="2">
    <citation type="journal article" date="2023" name="IMA Fungus">
        <title>Comparative genomic study of the Penicillium genus elucidates a diverse pangenome and 15 lateral gene transfer events.</title>
        <authorList>
            <person name="Petersen C."/>
            <person name="Sorensen T."/>
            <person name="Nielsen M.R."/>
            <person name="Sondergaard T.E."/>
            <person name="Sorensen J.L."/>
            <person name="Fitzpatrick D.A."/>
            <person name="Frisvad J.C."/>
            <person name="Nielsen K.L."/>
        </authorList>
    </citation>
    <scope>NUCLEOTIDE SEQUENCE</scope>
    <source>
        <strain evidence="2">IBT 30069</strain>
    </source>
</reference>
<dbReference type="Proteomes" id="UP001149165">
    <property type="component" value="Unassembled WGS sequence"/>
</dbReference>
<gene>
    <name evidence="2" type="ORF">N7456_001231</name>
</gene>
<dbReference type="AlphaFoldDB" id="A0A9W9KSM5"/>
<protein>
    <submittedName>
        <fullName evidence="2">Uncharacterized protein</fullName>
    </submittedName>
</protein>
<feature type="coiled-coil region" evidence="1">
    <location>
        <begin position="79"/>
        <end position="127"/>
    </location>
</feature>
<accession>A0A9W9KSM5</accession>
<keyword evidence="3" id="KW-1185">Reference proteome</keyword>
<evidence type="ECO:0000313" key="3">
    <source>
        <dbReference type="Proteomes" id="UP001149165"/>
    </source>
</evidence>
<name>A0A9W9KSM5_9EURO</name>
<proteinExistence type="predicted"/>
<comment type="caution">
    <text evidence="2">The sequence shown here is derived from an EMBL/GenBank/DDBJ whole genome shotgun (WGS) entry which is preliminary data.</text>
</comment>